<protein>
    <recommendedName>
        <fullName evidence="4">DUF5666 domain-containing protein</fullName>
    </recommendedName>
</protein>
<keyword evidence="3" id="KW-1185">Reference proteome</keyword>
<organism evidence="2 3">
    <name type="scientific">Pararhodobacter zhoushanensis</name>
    <dbReference type="NCBI Taxonomy" id="2479545"/>
    <lineage>
        <taxon>Bacteria</taxon>
        <taxon>Pseudomonadati</taxon>
        <taxon>Pseudomonadota</taxon>
        <taxon>Alphaproteobacteria</taxon>
        <taxon>Rhodobacterales</taxon>
        <taxon>Paracoccaceae</taxon>
        <taxon>Pararhodobacter</taxon>
    </lineage>
</organism>
<reference evidence="2 3" key="1">
    <citation type="submission" date="2022-10" db="EMBL/GenBank/DDBJ databases">
        <title>Pararhodobacter sp. nov., isolated from marine algae.</title>
        <authorList>
            <person name="Choi B.J."/>
            <person name="Kim J.M."/>
            <person name="Lee J.K."/>
            <person name="Choi D.G."/>
            <person name="Jeon C.O."/>
        </authorList>
    </citation>
    <scope>NUCLEOTIDE SEQUENCE [LARGE SCALE GENOMIC DNA]</scope>
    <source>
        <strain evidence="2 3">ZQ420</strain>
    </source>
</reference>
<evidence type="ECO:0000313" key="3">
    <source>
        <dbReference type="Proteomes" id="UP001208938"/>
    </source>
</evidence>
<dbReference type="EMBL" id="JAPDFL010000001">
    <property type="protein sequence ID" value="MCW1931319.1"/>
    <property type="molecule type" value="Genomic_DNA"/>
</dbReference>
<sequence>MTHFATTAAVAAFVALSAVAANAADLRNDSVRAGDVYSARELATAGLTESDVIEFTAREQVQVRAGNVYTSRELKASGLDANDTVTVSNFAGNGQVETRNNQNAWRADR</sequence>
<name>A0ABT3GUW3_9RHOB</name>
<accession>A0ABT3GUW3</accession>
<evidence type="ECO:0008006" key="4">
    <source>
        <dbReference type="Google" id="ProtNLM"/>
    </source>
</evidence>
<evidence type="ECO:0000313" key="2">
    <source>
        <dbReference type="EMBL" id="MCW1931319.1"/>
    </source>
</evidence>
<keyword evidence="1" id="KW-0732">Signal</keyword>
<dbReference type="RefSeq" id="WP_264504444.1">
    <property type="nucleotide sequence ID" value="NZ_JAPDFL010000001.1"/>
</dbReference>
<dbReference type="Proteomes" id="UP001208938">
    <property type="component" value="Unassembled WGS sequence"/>
</dbReference>
<comment type="caution">
    <text evidence="2">The sequence shown here is derived from an EMBL/GenBank/DDBJ whole genome shotgun (WGS) entry which is preliminary data.</text>
</comment>
<evidence type="ECO:0000256" key="1">
    <source>
        <dbReference type="SAM" id="SignalP"/>
    </source>
</evidence>
<feature type="signal peptide" evidence="1">
    <location>
        <begin position="1"/>
        <end position="23"/>
    </location>
</feature>
<gene>
    <name evidence="2" type="ORF">OKW52_03310</name>
</gene>
<proteinExistence type="predicted"/>
<feature type="chain" id="PRO_5046781842" description="DUF5666 domain-containing protein" evidence="1">
    <location>
        <begin position="24"/>
        <end position="109"/>
    </location>
</feature>